<comment type="caution">
    <text evidence="2">The sequence shown here is derived from an EMBL/GenBank/DDBJ whole genome shotgun (WGS) entry which is preliminary data.</text>
</comment>
<evidence type="ECO:0000313" key="3">
    <source>
        <dbReference type="Proteomes" id="UP001159363"/>
    </source>
</evidence>
<proteinExistence type="predicted"/>
<dbReference type="Proteomes" id="UP001159363">
    <property type="component" value="Chromosome 13"/>
</dbReference>
<feature type="compositionally biased region" description="Basic and acidic residues" evidence="1">
    <location>
        <begin position="389"/>
        <end position="399"/>
    </location>
</feature>
<keyword evidence="3" id="KW-1185">Reference proteome</keyword>
<feature type="region of interest" description="Disordered" evidence="1">
    <location>
        <begin position="499"/>
        <end position="529"/>
    </location>
</feature>
<dbReference type="EMBL" id="JARBHB010000014">
    <property type="protein sequence ID" value="KAJ8868860.1"/>
    <property type="molecule type" value="Genomic_DNA"/>
</dbReference>
<organism evidence="2 3">
    <name type="scientific">Dryococelus australis</name>
    <dbReference type="NCBI Taxonomy" id="614101"/>
    <lineage>
        <taxon>Eukaryota</taxon>
        <taxon>Metazoa</taxon>
        <taxon>Ecdysozoa</taxon>
        <taxon>Arthropoda</taxon>
        <taxon>Hexapoda</taxon>
        <taxon>Insecta</taxon>
        <taxon>Pterygota</taxon>
        <taxon>Neoptera</taxon>
        <taxon>Polyneoptera</taxon>
        <taxon>Phasmatodea</taxon>
        <taxon>Verophasmatodea</taxon>
        <taxon>Anareolatae</taxon>
        <taxon>Phasmatidae</taxon>
        <taxon>Eurycanthinae</taxon>
        <taxon>Dryococelus</taxon>
    </lineage>
</organism>
<gene>
    <name evidence="2" type="ORF">PR048_030401</name>
</gene>
<evidence type="ECO:0000313" key="2">
    <source>
        <dbReference type="EMBL" id="KAJ8868860.1"/>
    </source>
</evidence>
<name>A0ABQ9G8W4_9NEOP</name>
<evidence type="ECO:0008006" key="4">
    <source>
        <dbReference type="Google" id="ProtNLM"/>
    </source>
</evidence>
<sequence>MSAVMPYVVNRTPAIYWRRPWKILADPNLSSDLPAFGFYNNIVATQQRKYSIHLTADPACPLCGNTDTALHRVISCLYAAAIWQWCRVRVRKIFAMNMEMSATRTCFIAISSSSPQFDEELRPGLYFIRSAFWWTVTCGHELMHSFFSSAIEIVMPSAVPMGITEGSRNWVSCRDGLGAWFSTSVGCQQCNGTGVRSLIDASAPANQCAELKEHFGFREASARKLAQLLLLLLLFSSLLPLSLRARWRSGDSLYSHSGGPGFDSRSGHPDFGFPLFPEIIPGECWDGSLNKAHGRPLPQSLFLVQLAPSLMISLSTRPNRAFSCIVRGRILFATQGANWQADGLRRISSPEMLAELGRKVWRARRVASRRCGRYTGALRGGITMQSGDPPRRLATTREHGEGRTKKGFILWNKWTIWFRHPPPPPPPSVNAFVRLERSARTKENRVRLSAGSLLILARGNRDGRCHWSAGFLGGLPFSQPFEVSMEQHRNERAGEIGYPREKPRQRPARFPHGEYPGGGEPRRESNSVRLGGRRIGVPVTYQPRLSADAGGDGSSRTTRERDYRREWSIVSSLAAPTLADQQARPADVRHGARQIHPHRSEGKPSQMANIFSTSYATGGLAFVDRIPFPAGSLPDFVMRESVPDDAVDRRVFSGIFRFPPLLSALKTSISLDSPGGEKFQSPN</sequence>
<protein>
    <recommendedName>
        <fullName evidence="4">Reverse transcriptase zinc-binding domain-containing protein</fullName>
    </recommendedName>
</protein>
<evidence type="ECO:0000256" key="1">
    <source>
        <dbReference type="SAM" id="MobiDB-lite"/>
    </source>
</evidence>
<feature type="region of interest" description="Disordered" evidence="1">
    <location>
        <begin position="379"/>
        <end position="399"/>
    </location>
</feature>
<accession>A0ABQ9G8W4</accession>
<reference evidence="2 3" key="1">
    <citation type="submission" date="2023-02" db="EMBL/GenBank/DDBJ databases">
        <title>LHISI_Scaffold_Assembly.</title>
        <authorList>
            <person name="Stuart O.P."/>
            <person name="Cleave R."/>
            <person name="Magrath M.J.L."/>
            <person name="Mikheyev A.S."/>
        </authorList>
    </citation>
    <scope>NUCLEOTIDE SEQUENCE [LARGE SCALE GENOMIC DNA]</scope>
    <source>
        <strain evidence="2">Daus_M_001</strain>
        <tissue evidence="2">Leg muscle</tissue>
    </source>
</reference>